<evidence type="ECO:0000313" key="3">
    <source>
        <dbReference type="Proteomes" id="UP001213000"/>
    </source>
</evidence>
<dbReference type="SUPFAM" id="SSF54626">
    <property type="entry name" value="Chalcone isomerase"/>
    <property type="match status" value="1"/>
</dbReference>
<gene>
    <name evidence="2" type="ORF">NP233_g628</name>
</gene>
<feature type="domain" description="Chalcone isomerase" evidence="1">
    <location>
        <begin position="181"/>
        <end position="304"/>
    </location>
</feature>
<dbReference type="PANTHER" id="PTHR47284">
    <property type="entry name" value="FATTY-ACID-BINDING PROTEIN 2"/>
    <property type="match status" value="1"/>
</dbReference>
<reference evidence="2" key="1">
    <citation type="submission" date="2022-07" db="EMBL/GenBank/DDBJ databases">
        <title>Genome Sequence of Leucocoprinus birnbaumii.</title>
        <authorList>
            <person name="Buettner E."/>
        </authorList>
    </citation>
    <scope>NUCLEOTIDE SEQUENCE</scope>
    <source>
        <strain evidence="2">VT141</strain>
    </source>
</reference>
<dbReference type="Gene3D" id="3.50.70.10">
    <property type="match status" value="1"/>
</dbReference>
<dbReference type="Proteomes" id="UP001213000">
    <property type="component" value="Unassembled WGS sequence"/>
</dbReference>
<dbReference type="AlphaFoldDB" id="A0AAD5Z066"/>
<dbReference type="InterPro" id="IPR016088">
    <property type="entry name" value="Chalcone_isomerase_3-sand"/>
</dbReference>
<dbReference type="GO" id="GO:0016872">
    <property type="term" value="F:intramolecular lyase activity"/>
    <property type="evidence" value="ECO:0007669"/>
    <property type="project" value="InterPro"/>
</dbReference>
<feature type="domain" description="Chalcone isomerase" evidence="1">
    <location>
        <begin position="138"/>
        <end position="164"/>
    </location>
</feature>
<dbReference type="InterPro" id="IPR036298">
    <property type="entry name" value="Chalcone_isomerase_sf"/>
</dbReference>
<sequence>MIGPTLNFGTVSVSGHVPGTSYSARLRVTSRPKLMSLVQPLARLLASNCCRTGRLAHSHRHASTLARRSTRTWNPMIWGSVLAIATTLGFSQSTVFADASVKPTPKTEESEEKVVDPATSIAFPKSIRVPAKVPIPPLTLVGLGVRTVSFINIKVYSVGLYADLENPNLHVPSDLSPEQKIEHIVKNTACVVRIIPTRSTGLTHLRDAFTRALNTRLVKAKQSGELTEEQVIQEGSPIRKLAGLFPNSPLTKNTPFDIFLTAPQEGKPRALIFRDLGSVESDWVATNLVLNYVGPECPSPPLKEHGQTIRIPFPCAVIWFLDLNVQKLKEIIAEQVDHFLEHGYIIVKNAFTREQAAEFTSEMWVRLGLDPNDKSTWTKDRIHMPWLKRVKVSEFAPKAWSAIKDLLGGEDRIDEKGATWGDSFIINLGTDELEKQSESLPPKQLDNWHVDGDFFIHYLDSPEQALLVIPLYSDIKPRGGATFIAPDGIDLVAKYLASHPEGVRPSGAFVPSNSTYENPKDDPGYWSHAEAVQRCSKFVELTGEVGDVVLMHPLMLHSASKNHLRIPRVITNPPVALKQPFVFSRENEDDYSLVERKTLKALGKTRFDFKNTTERRNVVPARVALMKQMEEEQRKRLAQVKA</sequence>
<dbReference type="Pfam" id="PF16035">
    <property type="entry name" value="Chalcone_2"/>
    <property type="match status" value="2"/>
</dbReference>
<accession>A0AAD5Z066</accession>
<dbReference type="Gene3D" id="2.60.120.620">
    <property type="entry name" value="q2cbj1_9rhob like domain"/>
    <property type="match status" value="1"/>
</dbReference>
<dbReference type="EMBL" id="JANIEX010000018">
    <property type="protein sequence ID" value="KAJ3576134.1"/>
    <property type="molecule type" value="Genomic_DNA"/>
</dbReference>
<protein>
    <recommendedName>
        <fullName evidence="1">Chalcone isomerase domain-containing protein</fullName>
    </recommendedName>
</protein>
<comment type="caution">
    <text evidence="2">The sequence shown here is derived from an EMBL/GenBank/DDBJ whole genome shotgun (WGS) entry which is preliminary data.</text>
</comment>
<name>A0AAD5Z066_9AGAR</name>
<organism evidence="2 3">
    <name type="scientific">Leucocoprinus birnbaumii</name>
    <dbReference type="NCBI Taxonomy" id="56174"/>
    <lineage>
        <taxon>Eukaryota</taxon>
        <taxon>Fungi</taxon>
        <taxon>Dikarya</taxon>
        <taxon>Basidiomycota</taxon>
        <taxon>Agaricomycotina</taxon>
        <taxon>Agaricomycetes</taxon>
        <taxon>Agaricomycetidae</taxon>
        <taxon>Agaricales</taxon>
        <taxon>Agaricineae</taxon>
        <taxon>Agaricaceae</taxon>
        <taxon>Leucocoprinus</taxon>
    </lineage>
</organism>
<dbReference type="InterPro" id="IPR016087">
    <property type="entry name" value="Chalcone_isomerase"/>
</dbReference>
<dbReference type="PANTHER" id="PTHR47284:SF3">
    <property type="entry name" value="FATTY-ACID-BINDING PROTEIN 2"/>
    <property type="match status" value="1"/>
</dbReference>
<evidence type="ECO:0000259" key="1">
    <source>
        <dbReference type="Pfam" id="PF16035"/>
    </source>
</evidence>
<evidence type="ECO:0000313" key="2">
    <source>
        <dbReference type="EMBL" id="KAJ3576134.1"/>
    </source>
</evidence>
<dbReference type="SUPFAM" id="SSF51197">
    <property type="entry name" value="Clavaminate synthase-like"/>
    <property type="match status" value="1"/>
</dbReference>
<keyword evidence="3" id="KW-1185">Reference proteome</keyword>
<proteinExistence type="predicted"/>